<dbReference type="InterPro" id="IPR036709">
    <property type="entry name" value="Autotransporte_beta_dom_sf"/>
</dbReference>
<name>A0AAU7XJ93_9HYPH</name>
<gene>
    <name evidence="2" type="ORF">ABS361_05535</name>
</gene>
<dbReference type="AlphaFoldDB" id="A0AAU7XJ93"/>
<dbReference type="InterPro" id="IPR006315">
    <property type="entry name" value="OM_autotransptr_brl_dom"/>
</dbReference>
<reference evidence="2" key="1">
    <citation type="submission" date="2024-06" db="EMBL/GenBank/DDBJ databases">
        <title>Methylostella associata gen. nov., sp. nov., a novel Ancalomicrobiaceae-affiliated facultatively methylotrophic bacteria that feed on methanotrophs of the genus Methylococcus.</title>
        <authorList>
            <person name="Saltykova V."/>
            <person name="Danilova O.V."/>
            <person name="Oshkin I.Y."/>
            <person name="Belova S.E."/>
            <person name="Pimenov N.V."/>
            <person name="Dedysh S.N."/>
        </authorList>
    </citation>
    <scope>NUCLEOTIDE SEQUENCE</scope>
    <source>
        <strain evidence="2">S20</strain>
    </source>
</reference>
<dbReference type="RefSeq" id="WP_407051910.1">
    <property type="nucleotide sequence ID" value="NZ_CP158568.1"/>
</dbReference>
<evidence type="ECO:0000259" key="1">
    <source>
        <dbReference type="PROSITE" id="PS51208"/>
    </source>
</evidence>
<dbReference type="EMBL" id="CP158568">
    <property type="protein sequence ID" value="XBY46820.1"/>
    <property type="molecule type" value="Genomic_DNA"/>
</dbReference>
<sequence>MCATLSAPDWVRRFEAGSAADDGVAASGATAAPLAPGFAPTVWFQGFGAWGNVFGNGNAATVRTGIAGGFGGADVALDQTWRLGIVGGYSRSTLKVAARSTSGTIDNYDLGAYLGGRFGAVGLKAGVTHTWHDIAMRRTVAFPGFSEANNAGYRAATTQVFGEASYTARFDRLSVEPFAGLAYVHVGAGGATESGVDAALAIAPRDTDTVFSSLGLRLGGRFDPMPYLSITPSLSFAWVHAFGDVAPSATASFASGSRPFAVAGAPFARDSAQIGASIDVGLGDSAVLSATYGGQFGRGLQENTFRGRLTLRF</sequence>
<dbReference type="SMART" id="SM00869">
    <property type="entry name" value="Autotransporter"/>
    <property type="match status" value="1"/>
</dbReference>
<evidence type="ECO:0000313" key="2">
    <source>
        <dbReference type="EMBL" id="XBY46820.1"/>
    </source>
</evidence>
<dbReference type="Gene3D" id="2.40.128.130">
    <property type="entry name" value="Autotransporter beta-domain"/>
    <property type="match status" value="1"/>
</dbReference>
<dbReference type="GO" id="GO:0019867">
    <property type="term" value="C:outer membrane"/>
    <property type="evidence" value="ECO:0007669"/>
    <property type="project" value="InterPro"/>
</dbReference>
<protein>
    <submittedName>
        <fullName evidence="2">Autotransporter outer membrane beta-barrel domain-containing protein</fullName>
    </submittedName>
</protein>
<accession>A0AAU7XJ93</accession>
<proteinExistence type="predicted"/>
<dbReference type="NCBIfam" id="TIGR01414">
    <property type="entry name" value="autotrans_barl"/>
    <property type="match status" value="1"/>
</dbReference>
<dbReference type="PROSITE" id="PS51208">
    <property type="entry name" value="AUTOTRANSPORTER"/>
    <property type="match status" value="1"/>
</dbReference>
<dbReference type="KEGG" id="mflg:ABS361_05535"/>
<dbReference type="Pfam" id="PF03797">
    <property type="entry name" value="Autotransporter"/>
    <property type="match status" value="1"/>
</dbReference>
<dbReference type="InterPro" id="IPR005546">
    <property type="entry name" value="Autotransporte_beta"/>
</dbReference>
<feature type="domain" description="Autotransporter" evidence="1">
    <location>
        <begin position="35"/>
        <end position="313"/>
    </location>
</feature>
<dbReference type="SUPFAM" id="SSF103515">
    <property type="entry name" value="Autotransporter"/>
    <property type="match status" value="1"/>
</dbReference>
<organism evidence="2">
    <name type="scientific">Methyloraptor flagellatus</name>
    <dbReference type="NCBI Taxonomy" id="3162530"/>
    <lineage>
        <taxon>Bacteria</taxon>
        <taxon>Pseudomonadati</taxon>
        <taxon>Pseudomonadota</taxon>
        <taxon>Alphaproteobacteria</taxon>
        <taxon>Hyphomicrobiales</taxon>
        <taxon>Ancalomicrobiaceae</taxon>
        <taxon>Methyloraptor</taxon>
    </lineage>
</organism>